<evidence type="ECO:0000313" key="1">
    <source>
        <dbReference type="EMBL" id="HJF73827.1"/>
    </source>
</evidence>
<dbReference type="AlphaFoldDB" id="A0A921H945"/>
<protein>
    <submittedName>
        <fullName evidence="1">Uncharacterized protein</fullName>
    </submittedName>
</protein>
<reference evidence="1" key="2">
    <citation type="submission" date="2021-09" db="EMBL/GenBank/DDBJ databases">
        <authorList>
            <person name="Gilroy R."/>
        </authorList>
    </citation>
    <scope>NUCLEOTIDE SEQUENCE</scope>
    <source>
        <strain evidence="1">ChiHjej11B10-15683</strain>
    </source>
</reference>
<evidence type="ECO:0000313" key="2">
    <source>
        <dbReference type="Proteomes" id="UP000749334"/>
    </source>
</evidence>
<sequence>MTNNEPQATPTREELLQQLRHRHSTANEIIKKYDYVFDLITNYFNVDKQQLIDFVRGLDDELQRINEEVR</sequence>
<dbReference type="EMBL" id="DYVQ01000059">
    <property type="protein sequence ID" value="HJF73827.1"/>
    <property type="molecule type" value="Genomic_DNA"/>
</dbReference>
<organism evidence="1 2">
    <name type="scientific">Gallibacterium anatis</name>
    <dbReference type="NCBI Taxonomy" id="750"/>
    <lineage>
        <taxon>Bacteria</taxon>
        <taxon>Pseudomonadati</taxon>
        <taxon>Pseudomonadota</taxon>
        <taxon>Gammaproteobacteria</taxon>
        <taxon>Pasteurellales</taxon>
        <taxon>Pasteurellaceae</taxon>
        <taxon>Gallibacterium</taxon>
    </lineage>
</organism>
<proteinExistence type="predicted"/>
<gene>
    <name evidence="1" type="ORF">K8W15_06495</name>
</gene>
<comment type="caution">
    <text evidence="1">The sequence shown here is derived from an EMBL/GenBank/DDBJ whole genome shotgun (WGS) entry which is preliminary data.</text>
</comment>
<accession>A0A921H945</accession>
<reference evidence="1" key="1">
    <citation type="journal article" date="2021" name="PeerJ">
        <title>Extensive microbial diversity within the chicken gut microbiome revealed by metagenomics and culture.</title>
        <authorList>
            <person name="Gilroy R."/>
            <person name="Ravi A."/>
            <person name="Getino M."/>
            <person name="Pursley I."/>
            <person name="Horton D.L."/>
            <person name="Alikhan N.F."/>
            <person name="Baker D."/>
            <person name="Gharbi K."/>
            <person name="Hall N."/>
            <person name="Watson M."/>
            <person name="Adriaenssens E.M."/>
            <person name="Foster-Nyarko E."/>
            <person name="Jarju S."/>
            <person name="Secka A."/>
            <person name="Antonio M."/>
            <person name="Oren A."/>
            <person name="Chaudhuri R.R."/>
            <person name="La Ragione R."/>
            <person name="Hildebrand F."/>
            <person name="Pallen M.J."/>
        </authorList>
    </citation>
    <scope>NUCLEOTIDE SEQUENCE</scope>
    <source>
        <strain evidence="1">ChiHjej11B10-15683</strain>
    </source>
</reference>
<name>A0A921H945_9PAST</name>
<dbReference type="Proteomes" id="UP000749334">
    <property type="component" value="Unassembled WGS sequence"/>
</dbReference>